<proteinExistence type="predicted"/>
<dbReference type="CDD" id="cd08267">
    <property type="entry name" value="MDR1"/>
    <property type="match status" value="1"/>
</dbReference>
<dbReference type="Gene3D" id="3.40.50.720">
    <property type="entry name" value="NAD(P)-binding Rossmann-like Domain"/>
    <property type="match status" value="1"/>
</dbReference>
<dbReference type="SUPFAM" id="SSF50129">
    <property type="entry name" value="GroES-like"/>
    <property type="match status" value="1"/>
</dbReference>
<protein>
    <submittedName>
        <fullName evidence="2">NADPH:quinone reductase</fullName>
    </submittedName>
</protein>
<keyword evidence="3" id="KW-1185">Reference proteome</keyword>
<evidence type="ECO:0000313" key="2">
    <source>
        <dbReference type="EMBL" id="SHI64931.1"/>
    </source>
</evidence>
<name>A0A1M6CVR0_9ACTN</name>
<evidence type="ECO:0000259" key="1">
    <source>
        <dbReference type="SMART" id="SM00829"/>
    </source>
</evidence>
<evidence type="ECO:0000313" key="3">
    <source>
        <dbReference type="Proteomes" id="UP000184452"/>
    </source>
</evidence>
<dbReference type="SMART" id="SM00829">
    <property type="entry name" value="PKS_ER"/>
    <property type="match status" value="1"/>
</dbReference>
<dbReference type="PANTHER" id="PTHR11695:SF294">
    <property type="entry name" value="RETICULON-4-INTERACTING PROTEIN 1, MITOCHONDRIAL"/>
    <property type="match status" value="1"/>
</dbReference>
<dbReference type="InterPro" id="IPR013154">
    <property type="entry name" value="ADH-like_N"/>
</dbReference>
<dbReference type="PANTHER" id="PTHR11695">
    <property type="entry name" value="ALCOHOL DEHYDROGENASE RELATED"/>
    <property type="match status" value="1"/>
</dbReference>
<sequence length="321" mass="33833">MAQEMRAALFDRVGPPEVIYEGRRPVPDPGDDKVLVRVLASSVNGGELSGRSGDLGLLGSLVMGPFPRAVGLDFAGEVASVGADVRGVAVGERVWGLIRGFGAMAEYVAVPPDRMARMPEGMEPVAAVTIPVATTVVTALRDKARLRPGERLLVRGATGGVGVGGVQLGRAYGAHVTALARAEHLDLARDLGAHEAFDYRTTAPAGLGRFDVVLDTVGTDLRAYRRLLAPGGRMVAVSFDTARPLRSVGYILGSAVFGRRRVRFFSGNPRRDLLEEVARLAEAGDLRPVVDRVFPLSDVAGAHRALEAGGVRGKVVVDVTA</sequence>
<dbReference type="InterPro" id="IPR036291">
    <property type="entry name" value="NAD(P)-bd_dom_sf"/>
</dbReference>
<dbReference type="InterPro" id="IPR020843">
    <property type="entry name" value="ER"/>
</dbReference>
<gene>
    <name evidence="2" type="ORF">SAMN05421803_101831</name>
</gene>
<dbReference type="InterPro" id="IPR011032">
    <property type="entry name" value="GroES-like_sf"/>
</dbReference>
<dbReference type="SUPFAM" id="SSF51735">
    <property type="entry name" value="NAD(P)-binding Rossmann-fold domains"/>
    <property type="match status" value="1"/>
</dbReference>
<dbReference type="EMBL" id="FQZK01000001">
    <property type="protein sequence ID" value="SHI64931.1"/>
    <property type="molecule type" value="Genomic_DNA"/>
</dbReference>
<dbReference type="AlphaFoldDB" id="A0A1M6CVR0"/>
<accession>A0A1M6CVR0</accession>
<dbReference type="Pfam" id="PF08240">
    <property type="entry name" value="ADH_N"/>
    <property type="match status" value="1"/>
</dbReference>
<dbReference type="Proteomes" id="UP000184452">
    <property type="component" value="Unassembled WGS sequence"/>
</dbReference>
<dbReference type="Gene3D" id="3.90.180.10">
    <property type="entry name" value="Medium-chain alcohol dehydrogenases, catalytic domain"/>
    <property type="match status" value="1"/>
</dbReference>
<dbReference type="STRING" id="758803.SAMN05421803_101831"/>
<dbReference type="InterPro" id="IPR050700">
    <property type="entry name" value="YIM1/Zinc_Alcohol_DH_Fams"/>
</dbReference>
<organism evidence="2 3">
    <name type="scientific">Nocardiopsis flavescens</name>
    <dbReference type="NCBI Taxonomy" id="758803"/>
    <lineage>
        <taxon>Bacteria</taxon>
        <taxon>Bacillati</taxon>
        <taxon>Actinomycetota</taxon>
        <taxon>Actinomycetes</taxon>
        <taxon>Streptosporangiales</taxon>
        <taxon>Nocardiopsidaceae</taxon>
        <taxon>Nocardiopsis</taxon>
    </lineage>
</organism>
<reference evidence="2 3" key="1">
    <citation type="submission" date="2016-11" db="EMBL/GenBank/DDBJ databases">
        <authorList>
            <person name="Jaros S."/>
            <person name="Januszkiewicz K."/>
            <person name="Wedrychowicz H."/>
        </authorList>
    </citation>
    <scope>NUCLEOTIDE SEQUENCE [LARGE SCALE GENOMIC DNA]</scope>
    <source>
        <strain evidence="2 3">CGMCC 4.5723</strain>
    </source>
</reference>
<dbReference type="GO" id="GO:0016491">
    <property type="term" value="F:oxidoreductase activity"/>
    <property type="evidence" value="ECO:0007669"/>
    <property type="project" value="InterPro"/>
</dbReference>
<dbReference type="Pfam" id="PF13602">
    <property type="entry name" value="ADH_zinc_N_2"/>
    <property type="match status" value="1"/>
</dbReference>
<feature type="domain" description="Enoyl reductase (ER)" evidence="1">
    <location>
        <begin position="14"/>
        <end position="317"/>
    </location>
</feature>